<accession>A0A0N4X2R0</accession>
<reference evidence="2 3" key="2">
    <citation type="submission" date="2018-11" db="EMBL/GenBank/DDBJ databases">
        <authorList>
            <consortium name="Pathogen Informatics"/>
        </authorList>
    </citation>
    <scope>NUCLEOTIDE SEQUENCE [LARGE SCALE GENOMIC DNA]</scope>
    <source>
        <strain evidence="2 3">MHpl1</strain>
    </source>
</reference>
<reference evidence="4" key="1">
    <citation type="submission" date="2017-02" db="UniProtKB">
        <authorList>
            <consortium name="WormBaseParasite"/>
        </authorList>
    </citation>
    <scope>IDENTIFICATION</scope>
</reference>
<dbReference type="InterPro" id="IPR013537">
    <property type="entry name" value="AcCoA_COase_cen"/>
</dbReference>
<evidence type="ECO:0000313" key="2">
    <source>
        <dbReference type="EMBL" id="VDO72286.1"/>
    </source>
</evidence>
<evidence type="ECO:0000313" key="3">
    <source>
        <dbReference type="Proteomes" id="UP000268014"/>
    </source>
</evidence>
<name>A0A0N4X2R0_HAEPC</name>
<dbReference type="GO" id="GO:0006633">
    <property type="term" value="P:fatty acid biosynthetic process"/>
    <property type="evidence" value="ECO:0007669"/>
    <property type="project" value="InterPro"/>
</dbReference>
<keyword evidence="3" id="KW-1185">Reference proteome</keyword>
<protein>
    <submittedName>
        <fullName evidence="4">ACC_central domain-containing protein</fullName>
    </submittedName>
</protein>
<dbReference type="OrthoDB" id="14612at2759"/>
<dbReference type="GO" id="GO:0005524">
    <property type="term" value="F:ATP binding"/>
    <property type="evidence" value="ECO:0007669"/>
    <property type="project" value="InterPro"/>
</dbReference>
<dbReference type="STRING" id="6290.A0A0N4X2R0"/>
<evidence type="ECO:0000313" key="4">
    <source>
        <dbReference type="WBParaSite" id="HPLM_0001865201-mRNA-1"/>
    </source>
</evidence>
<proteinExistence type="predicted"/>
<dbReference type="AlphaFoldDB" id="A0A0N4X2R0"/>
<organism evidence="4">
    <name type="scientific">Haemonchus placei</name>
    <name type="common">Barber's pole worm</name>
    <dbReference type="NCBI Taxonomy" id="6290"/>
    <lineage>
        <taxon>Eukaryota</taxon>
        <taxon>Metazoa</taxon>
        <taxon>Ecdysozoa</taxon>
        <taxon>Nematoda</taxon>
        <taxon>Chromadorea</taxon>
        <taxon>Rhabditida</taxon>
        <taxon>Rhabditina</taxon>
        <taxon>Rhabditomorpha</taxon>
        <taxon>Strongyloidea</taxon>
        <taxon>Trichostrongylidae</taxon>
        <taxon>Haemonchus</taxon>
    </lineage>
</organism>
<dbReference type="Proteomes" id="UP000268014">
    <property type="component" value="Unassembled WGS sequence"/>
</dbReference>
<gene>
    <name evidence="2" type="ORF">HPLM_LOCUS18644</name>
</gene>
<sequence>MIVHVLPCAAALFVRLEKMEIAHSENGGDSTEMPASNVALSLSGAQKLRFGVDKDRVVAMIYSHTQLKGKNKLMSALLSAIEKRGMHLVTPLVNNLREIGNMFHTDDVCNQARQLLLRNSRIVWDIEKVKLADRNMKEVLSVSDAVARLRSLFENMMNNGMNPKDLCSSSPWVHKVIHEFFFDEKLADFAIRAYISLHFAFDDITCTELPCANYHAKVYDFFVKDSNLVHYIIPLSPNSNQYLSLVKISVNRGNLIRTLTQEVLIDSIVSSFSEYGIKSNGIRSQLRVTLLVNIVQPITRMESKNSSREAQLEELPEHSEHDDLLVTEAENASSVISAALSQKLTAVDILTHVLVCNSLKPLMQDNLRAFNVVNTVNAWLTIVEIHPNMN</sequence>
<dbReference type="GO" id="GO:0003989">
    <property type="term" value="F:acetyl-CoA carboxylase activity"/>
    <property type="evidence" value="ECO:0007669"/>
    <property type="project" value="InterPro"/>
</dbReference>
<dbReference type="EMBL" id="UZAF01020709">
    <property type="protein sequence ID" value="VDO72286.1"/>
    <property type="molecule type" value="Genomic_DNA"/>
</dbReference>
<dbReference type="Pfam" id="PF08326">
    <property type="entry name" value="ACC_central"/>
    <property type="match status" value="1"/>
</dbReference>
<feature type="domain" description="Acetyl-CoA carboxylase central" evidence="1">
    <location>
        <begin position="53"/>
        <end position="191"/>
    </location>
</feature>
<evidence type="ECO:0000259" key="1">
    <source>
        <dbReference type="Pfam" id="PF08326"/>
    </source>
</evidence>
<dbReference type="WBParaSite" id="HPLM_0001865201-mRNA-1">
    <property type="protein sequence ID" value="HPLM_0001865201-mRNA-1"/>
    <property type="gene ID" value="HPLM_0001865201"/>
</dbReference>